<evidence type="ECO:0000259" key="2">
    <source>
        <dbReference type="Pfam" id="PF00561"/>
    </source>
</evidence>
<name>A0ABT4MRI2_GORRU</name>
<proteinExistence type="predicted"/>
<dbReference type="SUPFAM" id="SSF53474">
    <property type="entry name" value="alpha/beta-Hydrolases"/>
    <property type="match status" value="1"/>
</dbReference>
<evidence type="ECO:0000313" key="4">
    <source>
        <dbReference type="Proteomes" id="UP001067235"/>
    </source>
</evidence>
<accession>A0ABT4MRI2</accession>
<evidence type="ECO:0000313" key="3">
    <source>
        <dbReference type="EMBL" id="MCZ4549629.1"/>
    </source>
</evidence>
<comment type="caution">
    <text evidence="3">The sequence shown here is derived from an EMBL/GenBank/DDBJ whole genome shotgun (WGS) entry which is preliminary data.</text>
</comment>
<dbReference type="GO" id="GO:0016787">
    <property type="term" value="F:hydrolase activity"/>
    <property type="evidence" value="ECO:0007669"/>
    <property type="project" value="UniProtKB-KW"/>
</dbReference>
<dbReference type="Pfam" id="PF00561">
    <property type="entry name" value="Abhydrolase_1"/>
    <property type="match status" value="1"/>
</dbReference>
<keyword evidence="4" id="KW-1185">Reference proteome</keyword>
<dbReference type="RefSeq" id="WP_301570149.1">
    <property type="nucleotide sequence ID" value="NZ_JAPWIE010000002.1"/>
</dbReference>
<dbReference type="PRINTS" id="PR00111">
    <property type="entry name" value="ABHYDROLASE"/>
</dbReference>
<dbReference type="Proteomes" id="UP001067235">
    <property type="component" value="Unassembled WGS sequence"/>
</dbReference>
<reference evidence="3" key="1">
    <citation type="submission" date="2022-12" db="EMBL/GenBank/DDBJ databases">
        <authorList>
            <person name="Krivoruchko A.V."/>
            <person name="Elkin A."/>
        </authorList>
    </citation>
    <scope>NUCLEOTIDE SEQUENCE</scope>
    <source>
        <strain evidence="3">IEGM 1388</strain>
    </source>
</reference>
<dbReference type="EMBL" id="JAPWIE010000002">
    <property type="protein sequence ID" value="MCZ4549629.1"/>
    <property type="molecule type" value="Genomic_DNA"/>
</dbReference>
<protein>
    <submittedName>
        <fullName evidence="3">Alpha/beta hydrolase</fullName>
    </submittedName>
</protein>
<evidence type="ECO:0000256" key="1">
    <source>
        <dbReference type="ARBA" id="ARBA00022801"/>
    </source>
</evidence>
<dbReference type="InterPro" id="IPR000639">
    <property type="entry name" value="Epox_hydrolase-like"/>
</dbReference>
<organism evidence="3 4">
    <name type="scientific">Gordonia rubripertincta</name>
    <name type="common">Rhodococcus corallinus</name>
    <dbReference type="NCBI Taxonomy" id="36822"/>
    <lineage>
        <taxon>Bacteria</taxon>
        <taxon>Bacillati</taxon>
        <taxon>Actinomycetota</taxon>
        <taxon>Actinomycetes</taxon>
        <taxon>Mycobacteriales</taxon>
        <taxon>Gordoniaceae</taxon>
        <taxon>Gordonia</taxon>
    </lineage>
</organism>
<sequence length="326" mass="36567">MQYRRLTVDGFGWAFIDEGLGPVVLLCHGFPGLAYSWRHQVQPLVASGFRVIAPDMPGYGGTDSPAAVAEYTYLSAAGRLDALLESLDVERAVVVGHDFGAPTTWTLALEYPQRVVGLALLAMPYAPDRIPIRPSEAFGYLAQKHFFHFDYFLQPNLADAELDARPREFLTRIFYALSGDYRYLDIWEHPSHRGGRRLGYLDVLPEAPELPWSWLTSAELDVYHAAFRKSGFTGGLNWYRAADLNWQLQSEVPQVLDVPAYFLCGDNDPVLTIAGRGAVDRMREMMPGLRGVETFSDAGHFIQMERADEVSAALVSFARSELQHHR</sequence>
<dbReference type="PRINTS" id="PR00412">
    <property type="entry name" value="EPOXHYDRLASE"/>
</dbReference>
<dbReference type="InterPro" id="IPR000073">
    <property type="entry name" value="AB_hydrolase_1"/>
</dbReference>
<dbReference type="PANTHER" id="PTHR43329">
    <property type="entry name" value="EPOXIDE HYDROLASE"/>
    <property type="match status" value="1"/>
</dbReference>
<feature type="domain" description="AB hydrolase-1" evidence="2">
    <location>
        <begin position="22"/>
        <end position="306"/>
    </location>
</feature>
<keyword evidence="1 3" id="KW-0378">Hydrolase</keyword>
<dbReference type="Gene3D" id="3.40.50.1820">
    <property type="entry name" value="alpha/beta hydrolase"/>
    <property type="match status" value="1"/>
</dbReference>
<dbReference type="InterPro" id="IPR029058">
    <property type="entry name" value="AB_hydrolase_fold"/>
</dbReference>
<gene>
    <name evidence="3" type="ORF">O4213_06530</name>
</gene>